<name>A0ABX0SFE9_9ACTN</name>
<feature type="transmembrane region" description="Helical" evidence="1">
    <location>
        <begin position="87"/>
        <end position="108"/>
    </location>
</feature>
<evidence type="ECO:0000256" key="1">
    <source>
        <dbReference type="SAM" id="Phobius"/>
    </source>
</evidence>
<dbReference type="EMBL" id="JAAMOZ010000001">
    <property type="protein sequence ID" value="NIH56725.1"/>
    <property type="molecule type" value="Genomic_DNA"/>
</dbReference>
<feature type="transmembrane region" description="Helical" evidence="1">
    <location>
        <begin position="301"/>
        <end position="321"/>
    </location>
</feature>
<proteinExistence type="predicted"/>
<gene>
    <name evidence="4" type="ORF">FB473_001370</name>
</gene>
<reference evidence="4 5" key="1">
    <citation type="submission" date="2020-02" db="EMBL/GenBank/DDBJ databases">
        <title>Sequencing the genomes of 1000 actinobacteria strains.</title>
        <authorList>
            <person name="Klenk H.-P."/>
        </authorList>
    </citation>
    <scope>NUCLEOTIDE SEQUENCE [LARGE SCALE GENOMIC DNA]</scope>
    <source>
        <strain evidence="4 5">DSM 19609</strain>
    </source>
</reference>
<dbReference type="Proteomes" id="UP000749311">
    <property type="component" value="Unassembled WGS sequence"/>
</dbReference>
<evidence type="ECO:0000259" key="2">
    <source>
        <dbReference type="Pfam" id="PF07853"/>
    </source>
</evidence>
<dbReference type="PANTHER" id="PTHR37810:SF5">
    <property type="entry name" value="IMMUNITY PROTEIN SDPI"/>
    <property type="match status" value="1"/>
</dbReference>
<feature type="domain" description="DUF1648" evidence="2">
    <location>
        <begin position="96"/>
        <end position="142"/>
    </location>
</feature>
<dbReference type="RefSeq" id="WP_167165874.1">
    <property type="nucleotide sequence ID" value="NZ_BAAAOO010000015.1"/>
</dbReference>
<keyword evidence="1" id="KW-1133">Transmembrane helix</keyword>
<keyword evidence="1" id="KW-0812">Transmembrane</keyword>
<keyword evidence="1" id="KW-0472">Membrane</keyword>
<dbReference type="InterPro" id="IPR012867">
    <property type="entry name" value="DUF1648"/>
</dbReference>
<comment type="caution">
    <text evidence="4">The sequence shown here is derived from an EMBL/GenBank/DDBJ whole genome shotgun (WGS) entry which is preliminary data.</text>
</comment>
<sequence>MIRAVHGYQLTCGLLTIVAAAGVWLTRMAAVSGALWLIGLLLASTIAFVACRRPIAAAKREQNWYFGLETRIGADVGRQTTTARPVWPLHVLSIALAVAGAVILVLWFDVLPDPFPTHWNAAGQPDAWSTRTWWTVLATPLTALAIAAMIAGLASWTSRRHDPVLPDGARGPSRRSTRETSVAIQVGIGCLSVLSTAMLIFFALAPLLAVSQDAIAAAAWAAMAALVVTMLCLVGVTAQAQGRARRAAQSARIGRPEPDSPDDDSLWKLGLVYYNTNDPSVLVPKRSGIGYEPNAGHPLGMAIYLFALVAIVSALVAALTAG</sequence>
<feature type="transmembrane region" description="Helical" evidence="1">
    <location>
        <begin position="182"/>
        <end position="208"/>
    </location>
</feature>
<organism evidence="4 5">
    <name type="scientific">Brooklawnia cerclae</name>
    <dbReference type="NCBI Taxonomy" id="349934"/>
    <lineage>
        <taxon>Bacteria</taxon>
        <taxon>Bacillati</taxon>
        <taxon>Actinomycetota</taxon>
        <taxon>Actinomycetes</taxon>
        <taxon>Propionibacteriales</taxon>
        <taxon>Propionibacteriaceae</taxon>
        <taxon>Brooklawnia</taxon>
    </lineage>
</organism>
<feature type="transmembrane region" description="Helical" evidence="1">
    <location>
        <begin position="30"/>
        <end position="51"/>
    </location>
</feature>
<protein>
    <submittedName>
        <fullName evidence="4">Membrane protein</fullName>
    </submittedName>
</protein>
<evidence type="ECO:0000313" key="5">
    <source>
        <dbReference type="Proteomes" id="UP000749311"/>
    </source>
</evidence>
<accession>A0ABX0SFE9</accession>
<evidence type="ECO:0000259" key="3">
    <source>
        <dbReference type="Pfam" id="PF19124"/>
    </source>
</evidence>
<feature type="transmembrane region" description="Helical" evidence="1">
    <location>
        <begin position="214"/>
        <end position="236"/>
    </location>
</feature>
<dbReference type="InterPro" id="IPR043831">
    <property type="entry name" value="DUF5808"/>
</dbReference>
<dbReference type="Pfam" id="PF07853">
    <property type="entry name" value="DUF1648"/>
    <property type="match status" value="1"/>
</dbReference>
<feature type="domain" description="DUF5808" evidence="3">
    <location>
        <begin position="277"/>
        <end position="300"/>
    </location>
</feature>
<keyword evidence="5" id="KW-1185">Reference proteome</keyword>
<feature type="transmembrane region" description="Helical" evidence="1">
    <location>
        <begin position="133"/>
        <end position="156"/>
    </location>
</feature>
<dbReference type="Pfam" id="PF19124">
    <property type="entry name" value="DUF5808"/>
    <property type="match status" value="1"/>
</dbReference>
<dbReference type="PANTHER" id="PTHR37810">
    <property type="entry name" value="IMMUNITY PROTEIN SDPI"/>
    <property type="match status" value="1"/>
</dbReference>
<evidence type="ECO:0000313" key="4">
    <source>
        <dbReference type="EMBL" id="NIH56725.1"/>
    </source>
</evidence>